<dbReference type="PANTHER" id="PTHR34148">
    <property type="entry name" value="ADENOSYLCOBINAMIDE-GDP RIBAZOLETRANSFERASE"/>
    <property type="match status" value="1"/>
</dbReference>
<feature type="transmembrane region" description="Helical" evidence="19">
    <location>
        <begin position="49"/>
        <end position="70"/>
    </location>
</feature>
<dbReference type="OrthoDB" id="9794626at2"/>
<comment type="similarity">
    <text evidence="4 19">Belongs to the CobS family.</text>
</comment>
<feature type="transmembrane region" description="Helical" evidence="19">
    <location>
        <begin position="170"/>
        <end position="192"/>
    </location>
</feature>
<dbReference type="HAMAP" id="MF_00719">
    <property type="entry name" value="CobS"/>
    <property type="match status" value="1"/>
</dbReference>
<comment type="pathway">
    <text evidence="3 19">Cofactor biosynthesis; adenosylcobalamin biosynthesis; adenosylcobalamin from cob(II)yrinate a,c-diamide: step 7/7.</text>
</comment>
<accession>A0A6N7IWU0</accession>
<evidence type="ECO:0000256" key="19">
    <source>
        <dbReference type="HAMAP-Rule" id="MF_00719"/>
    </source>
</evidence>
<keyword evidence="21" id="KW-1185">Reference proteome</keyword>
<comment type="catalytic activity">
    <reaction evidence="17 19">
        <text>alpha-ribazole + adenosylcob(III)inamide-GDP = adenosylcob(III)alamin + GMP + H(+)</text>
        <dbReference type="Rhea" id="RHEA:16049"/>
        <dbReference type="ChEBI" id="CHEBI:10329"/>
        <dbReference type="ChEBI" id="CHEBI:15378"/>
        <dbReference type="ChEBI" id="CHEBI:18408"/>
        <dbReference type="ChEBI" id="CHEBI:58115"/>
        <dbReference type="ChEBI" id="CHEBI:60487"/>
        <dbReference type="EC" id="2.7.8.26"/>
    </reaction>
</comment>
<dbReference type="GO" id="GO:0005886">
    <property type="term" value="C:plasma membrane"/>
    <property type="evidence" value="ECO:0007669"/>
    <property type="project" value="UniProtKB-SubCell"/>
</dbReference>
<organism evidence="20 21">
    <name type="scientific">Desulfofundulus thermobenzoicus</name>
    <dbReference type="NCBI Taxonomy" id="29376"/>
    <lineage>
        <taxon>Bacteria</taxon>
        <taxon>Bacillati</taxon>
        <taxon>Bacillota</taxon>
        <taxon>Clostridia</taxon>
        <taxon>Eubacteriales</taxon>
        <taxon>Peptococcaceae</taxon>
        <taxon>Desulfofundulus</taxon>
    </lineage>
</organism>
<dbReference type="Pfam" id="PF02654">
    <property type="entry name" value="CobS"/>
    <property type="match status" value="1"/>
</dbReference>
<keyword evidence="9 19" id="KW-0808">Transferase</keyword>
<evidence type="ECO:0000313" key="20">
    <source>
        <dbReference type="EMBL" id="MQL53957.1"/>
    </source>
</evidence>
<sequence length="246" mass="26766">MALQFLTRFYVYRGEFDEAAYGRAPVFFPLVGLLMGAVWLLLYLGLRSLFPPAVTAALLVVGMVVMSGGLHLDGFMDTMDGVFSGRPGKQMLEIMRDSRVGAFGVLGLACLMLLKFSLLCSLPGDTLRRILPVIPALSRWGMVYAIVCFPYARPQGLGLLQKRYTGRKELALATLLAGAAASVGGPGGWIMLSVSLLVTHWMALLLVRLLGGLTGDTYGAINETLEVLLLLLAFPLYDLLPVTFWF</sequence>
<comment type="cofactor">
    <cofactor evidence="1 19">
        <name>Mg(2+)</name>
        <dbReference type="ChEBI" id="CHEBI:18420"/>
    </cofactor>
</comment>
<evidence type="ECO:0000313" key="21">
    <source>
        <dbReference type="Proteomes" id="UP000441717"/>
    </source>
</evidence>
<comment type="subcellular location">
    <subcellularLocation>
        <location evidence="2 19">Cell membrane</location>
        <topology evidence="2 19">Multi-pass membrane protein</topology>
    </subcellularLocation>
</comment>
<name>A0A6N7IWU0_9FIRM</name>
<evidence type="ECO:0000256" key="16">
    <source>
        <dbReference type="ARBA" id="ARBA00032853"/>
    </source>
</evidence>
<evidence type="ECO:0000256" key="12">
    <source>
        <dbReference type="ARBA" id="ARBA00022989"/>
    </source>
</evidence>
<evidence type="ECO:0000256" key="18">
    <source>
        <dbReference type="ARBA" id="ARBA00049504"/>
    </source>
</evidence>
<dbReference type="UniPathway" id="UPA00148">
    <property type="reaction ID" value="UER00238"/>
</dbReference>
<evidence type="ECO:0000256" key="17">
    <source>
        <dbReference type="ARBA" id="ARBA00048623"/>
    </source>
</evidence>
<evidence type="ECO:0000256" key="4">
    <source>
        <dbReference type="ARBA" id="ARBA00010561"/>
    </source>
</evidence>
<evidence type="ECO:0000256" key="14">
    <source>
        <dbReference type="ARBA" id="ARBA00025228"/>
    </source>
</evidence>
<comment type="function">
    <text evidence="14 19">Joins adenosylcobinamide-GDP and alpha-ribazole to generate adenosylcobalamin (Ado-cobalamin). Also synthesizes adenosylcobalamin 5'-phosphate from adenosylcobinamide-GDP and alpha-ribazole 5'-phosphate.</text>
</comment>
<evidence type="ECO:0000256" key="15">
    <source>
        <dbReference type="ARBA" id="ARBA00032605"/>
    </source>
</evidence>
<feature type="transmembrane region" description="Helical" evidence="19">
    <location>
        <begin position="227"/>
        <end position="245"/>
    </location>
</feature>
<evidence type="ECO:0000256" key="10">
    <source>
        <dbReference type="ARBA" id="ARBA00022692"/>
    </source>
</evidence>
<dbReference type="GO" id="GO:0008818">
    <property type="term" value="F:cobalamin 5'-phosphate synthase activity"/>
    <property type="evidence" value="ECO:0007669"/>
    <property type="project" value="UniProtKB-UniRule"/>
</dbReference>
<reference evidence="20 21" key="1">
    <citation type="submission" date="2019-10" db="EMBL/GenBank/DDBJ databases">
        <title>Comparative genomics of sulfur disproportionating microorganisms.</title>
        <authorList>
            <person name="Ward L.M."/>
            <person name="Bertran E."/>
            <person name="Johnston D."/>
        </authorList>
    </citation>
    <scope>NUCLEOTIDE SEQUENCE [LARGE SCALE GENOMIC DNA]</scope>
    <source>
        <strain evidence="20 21">DSM 14055</strain>
    </source>
</reference>
<dbReference type="InterPro" id="IPR003805">
    <property type="entry name" value="CobS"/>
</dbReference>
<keyword evidence="12 19" id="KW-1133">Transmembrane helix</keyword>
<feature type="transmembrane region" description="Helical" evidence="19">
    <location>
        <begin position="198"/>
        <end position="215"/>
    </location>
</feature>
<dbReference type="GO" id="GO:0051073">
    <property type="term" value="F:adenosylcobinamide-GDP ribazoletransferase activity"/>
    <property type="evidence" value="ECO:0007669"/>
    <property type="project" value="UniProtKB-UniRule"/>
</dbReference>
<proteinExistence type="inferred from homology"/>
<evidence type="ECO:0000256" key="8">
    <source>
        <dbReference type="ARBA" id="ARBA00022573"/>
    </source>
</evidence>
<dbReference type="EMBL" id="WHYR01000084">
    <property type="protein sequence ID" value="MQL53957.1"/>
    <property type="molecule type" value="Genomic_DNA"/>
</dbReference>
<comment type="catalytic activity">
    <reaction evidence="18 19">
        <text>alpha-ribazole 5'-phosphate + adenosylcob(III)inamide-GDP = adenosylcob(III)alamin 5'-phosphate + GMP + H(+)</text>
        <dbReference type="Rhea" id="RHEA:23560"/>
        <dbReference type="ChEBI" id="CHEBI:15378"/>
        <dbReference type="ChEBI" id="CHEBI:57918"/>
        <dbReference type="ChEBI" id="CHEBI:58115"/>
        <dbReference type="ChEBI" id="CHEBI:60487"/>
        <dbReference type="ChEBI" id="CHEBI:60493"/>
        <dbReference type="EC" id="2.7.8.26"/>
    </reaction>
</comment>
<evidence type="ECO:0000256" key="9">
    <source>
        <dbReference type="ARBA" id="ARBA00022679"/>
    </source>
</evidence>
<evidence type="ECO:0000256" key="7">
    <source>
        <dbReference type="ARBA" id="ARBA00022475"/>
    </source>
</evidence>
<dbReference type="NCBIfam" id="TIGR00317">
    <property type="entry name" value="cobS"/>
    <property type="match status" value="1"/>
</dbReference>
<comment type="caution">
    <text evidence="20">The sequence shown here is derived from an EMBL/GenBank/DDBJ whole genome shotgun (WGS) entry which is preliminary data.</text>
</comment>
<dbReference type="Proteomes" id="UP000441717">
    <property type="component" value="Unassembled WGS sequence"/>
</dbReference>
<feature type="transmembrane region" description="Helical" evidence="19">
    <location>
        <begin position="100"/>
        <end position="118"/>
    </location>
</feature>
<dbReference type="AlphaFoldDB" id="A0A6N7IWU0"/>
<evidence type="ECO:0000256" key="13">
    <source>
        <dbReference type="ARBA" id="ARBA00023136"/>
    </source>
</evidence>
<keyword evidence="13 19" id="KW-0472">Membrane</keyword>
<keyword evidence="11 19" id="KW-0460">Magnesium</keyword>
<dbReference type="GO" id="GO:0009236">
    <property type="term" value="P:cobalamin biosynthetic process"/>
    <property type="evidence" value="ECO:0007669"/>
    <property type="project" value="UniProtKB-UniRule"/>
</dbReference>
<dbReference type="PANTHER" id="PTHR34148:SF1">
    <property type="entry name" value="ADENOSYLCOBINAMIDE-GDP RIBAZOLETRANSFERASE"/>
    <property type="match status" value="1"/>
</dbReference>
<evidence type="ECO:0000256" key="2">
    <source>
        <dbReference type="ARBA" id="ARBA00004651"/>
    </source>
</evidence>
<evidence type="ECO:0000256" key="6">
    <source>
        <dbReference type="ARBA" id="ARBA00015850"/>
    </source>
</evidence>
<evidence type="ECO:0000256" key="1">
    <source>
        <dbReference type="ARBA" id="ARBA00001946"/>
    </source>
</evidence>
<keyword evidence="8 19" id="KW-0169">Cobalamin biosynthesis</keyword>
<evidence type="ECO:0000256" key="5">
    <source>
        <dbReference type="ARBA" id="ARBA00013200"/>
    </source>
</evidence>
<dbReference type="EC" id="2.7.8.26" evidence="5 19"/>
<evidence type="ECO:0000256" key="11">
    <source>
        <dbReference type="ARBA" id="ARBA00022842"/>
    </source>
</evidence>
<keyword evidence="10 19" id="KW-0812">Transmembrane</keyword>
<protein>
    <recommendedName>
        <fullName evidence="6 19">Adenosylcobinamide-GDP ribazoletransferase</fullName>
        <ecNumber evidence="5 19">2.7.8.26</ecNumber>
    </recommendedName>
    <alternativeName>
        <fullName evidence="16 19">Cobalamin synthase</fullName>
    </alternativeName>
    <alternativeName>
        <fullName evidence="15 19">Cobalamin-5'-phosphate synthase</fullName>
    </alternativeName>
</protein>
<gene>
    <name evidence="19 20" type="primary">cobS</name>
    <name evidence="20" type="ORF">GFC01_17175</name>
</gene>
<evidence type="ECO:0000256" key="3">
    <source>
        <dbReference type="ARBA" id="ARBA00004663"/>
    </source>
</evidence>
<feature type="transmembrane region" description="Helical" evidence="19">
    <location>
        <begin position="21"/>
        <end position="43"/>
    </location>
</feature>
<keyword evidence="7 19" id="KW-1003">Cell membrane</keyword>